<dbReference type="EMBL" id="BONG01000077">
    <property type="protein sequence ID" value="GIF93960.1"/>
    <property type="molecule type" value="Genomic_DNA"/>
</dbReference>
<comment type="caution">
    <text evidence="1">The sequence shown here is derived from an EMBL/GenBank/DDBJ whole genome shotgun (WGS) entry which is preliminary data.</text>
</comment>
<keyword evidence="2" id="KW-1185">Reference proteome</keyword>
<accession>A0A8J3KB14</accession>
<name>A0A8J3KB14_9ACTN</name>
<evidence type="ECO:0008006" key="3">
    <source>
        <dbReference type="Google" id="ProtNLM"/>
    </source>
</evidence>
<proteinExistence type="predicted"/>
<dbReference type="InterPro" id="IPR028956">
    <property type="entry name" value="Imm51"/>
</dbReference>
<evidence type="ECO:0000313" key="1">
    <source>
        <dbReference type="EMBL" id="GIF93960.1"/>
    </source>
</evidence>
<evidence type="ECO:0000313" key="2">
    <source>
        <dbReference type="Proteomes" id="UP000619293"/>
    </source>
</evidence>
<reference evidence="1 2" key="1">
    <citation type="submission" date="2021-01" db="EMBL/GenBank/DDBJ databases">
        <title>Whole genome shotgun sequence of Catellatospora chokoriensis NBRC 107358.</title>
        <authorList>
            <person name="Komaki H."/>
            <person name="Tamura T."/>
        </authorList>
    </citation>
    <scope>NUCLEOTIDE SEQUENCE [LARGE SCALE GENOMIC DNA]</scope>
    <source>
        <strain evidence="1 2">NBRC 107358</strain>
    </source>
</reference>
<organism evidence="1 2">
    <name type="scientific">Catellatospora chokoriensis</name>
    <dbReference type="NCBI Taxonomy" id="310353"/>
    <lineage>
        <taxon>Bacteria</taxon>
        <taxon>Bacillati</taxon>
        <taxon>Actinomycetota</taxon>
        <taxon>Actinomycetes</taxon>
        <taxon>Micromonosporales</taxon>
        <taxon>Micromonosporaceae</taxon>
        <taxon>Catellatospora</taxon>
    </lineage>
</organism>
<dbReference type="Pfam" id="PF15595">
    <property type="entry name" value="Imm51"/>
    <property type="match status" value="1"/>
</dbReference>
<dbReference type="Proteomes" id="UP000619293">
    <property type="component" value="Unassembled WGS sequence"/>
</dbReference>
<protein>
    <recommendedName>
        <fullName evidence="3">Immunity protein 51 of polymorphic toxin system</fullName>
    </recommendedName>
</protein>
<gene>
    <name evidence="1" type="ORF">Cch02nite_74040</name>
</gene>
<dbReference type="AlphaFoldDB" id="A0A8J3KB14"/>
<sequence length="119" mass="13262">MLADMARDPDFDPCKLVEHDSGEFSLTFDDFDDYVDIFDEQGWLGNGYAWEGVVQVLLAERTPEVLDMVEFDSEADLFSVRAADTEPLLEVAATIRDAVVDLDVLADAITRAEEQGLLD</sequence>